<feature type="non-terminal residue" evidence="1">
    <location>
        <position position="95"/>
    </location>
</feature>
<sequence>GICRQILKMAKLVITYPRKPRGRKRKQEKLPNTGNRVTRVCQFCMNDEDNEVKFGAIFEKEDITVHYFCMLLSSGLCQNTRVSDQKSLLGFVLSD</sequence>
<evidence type="ECO:0008006" key="2">
    <source>
        <dbReference type="Google" id="ProtNLM"/>
    </source>
</evidence>
<proteinExistence type="predicted"/>
<dbReference type="AlphaFoldDB" id="A0A0B6Y779"/>
<name>A0A0B6Y779_9EUPU</name>
<dbReference type="Gene3D" id="3.30.40.10">
    <property type="entry name" value="Zinc/RING finger domain, C3HC4 (zinc finger)"/>
    <property type="match status" value="1"/>
</dbReference>
<dbReference type="InterPro" id="IPR013083">
    <property type="entry name" value="Znf_RING/FYVE/PHD"/>
</dbReference>
<accession>A0A0B6Y779</accession>
<evidence type="ECO:0000313" key="1">
    <source>
        <dbReference type="EMBL" id="CEK51345.1"/>
    </source>
</evidence>
<reference evidence="1" key="1">
    <citation type="submission" date="2014-12" db="EMBL/GenBank/DDBJ databases">
        <title>Insight into the proteome of Arion vulgaris.</title>
        <authorList>
            <person name="Aradska J."/>
            <person name="Bulat T."/>
            <person name="Smidak R."/>
            <person name="Sarate P."/>
            <person name="Gangsoo J."/>
            <person name="Sialana F."/>
            <person name="Bilban M."/>
            <person name="Lubec G."/>
        </authorList>
    </citation>
    <scope>NUCLEOTIDE SEQUENCE</scope>
    <source>
        <tissue evidence="1">Skin</tissue>
    </source>
</reference>
<dbReference type="EMBL" id="HACG01004480">
    <property type="protein sequence ID" value="CEK51345.1"/>
    <property type="molecule type" value="Transcribed_RNA"/>
</dbReference>
<protein>
    <recommendedName>
        <fullName evidence="2">PHD-type domain-containing protein</fullName>
    </recommendedName>
</protein>
<gene>
    <name evidence="1" type="primary">ORF13199</name>
</gene>
<feature type="non-terminal residue" evidence="1">
    <location>
        <position position="1"/>
    </location>
</feature>
<organism evidence="1">
    <name type="scientific">Arion vulgaris</name>
    <dbReference type="NCBI Taxonomy" id="1028688"/>
    <lineage>
        <taxon>Eukaryota</taxon>
        <taxon>Metazoa</taxon>
        <taxon>Spiralia</taxon>
        <taxon>Lophotrochozoa</taxon>
        <taxon>Mollusca</taxon>
        <taxon>Gastropoda</taxon>
        <taxon>Heterobranchia</taxon>
        <taxon>Euthyneura</taxon>
        <taxon>Panpulmonata</taxon>
        <taxon>Eupulmonata</taxon>
        <taxon>Stylommatophora</taxon>
        <taxon>Helicina</taxon>
        <taxon>Arionoidea</taxon>
        <taxon>Arionidae</taxon>
        <taxon>Arion</taxon>
    </lineage>
</organism>